<feature type="region of interest" description="Disordered" evidence="1">
    <location>
        <begin position="70"/>
        <end position="98"/>
    </location>
</feature>
<dbReference type="VEuPathDB" id="FungiDB:FOXG_20305"/>
<protein>
    <submittedName>
        <fullName evidence="2">Uncharacterized protein</fullName>
    </submittedName>
</protein>
<reference evidence="2" key="2">
    <citation type="journal article" date="2010" name="Nature">
        <title>Comparative genomics reveals mobile pathogenicity chromosomes in Fusarium.</title>
        <authorList>
            <person name="Ma L.J."/>
            <person name="van der Does H.C."/>
            <person name="Borkovich K.A."/>
            <person name="Coleman J.J."/>
            <person name="Daboussi M.J."/>
            <person name="Di Pietro A."/>
            <person name="Dufresne M."/>
            <person name="Freitag M."/>
            <person name="Grabherr M."/>
            <person name="Henrissat B."/>
            <person name="Houterman P.M."/>
            <person name="Kang S."/>
            <person name="Shim W.B."/>
            <person name="Woloshuk C."/>
            <person name="Xie X."/>
            <person name="Xu J.R."/>
            <person name="Antoniw J."/>
            <person name="Baker S.E."/>
            <person name="Bluhm B.H."/>
            <person name="Breakspear A."/>
            <person name="Brown D.W."/>
            <person name="Butchko R.A."/>
            <person name="Chapman S."/>
            <person name="Coulson R."/>
            <person name="Coutinho P.M."/>
            <person name="Danchin E.G."/>
            <person name="Diener A."/>
            <person name="Gale L.R."/>
            <person name="Gardiner D.M."/>
            <person name="Goff S."/>
            <person name="Hammond-Kosack K.E."/>
            <person name="Hilburn K."/>
            <person name="Hua-Van A."/>
            <person name="Jonkers W."/>
            <person name="Kazan K."/>
            <person name="Kodira C.D."/>
            <person name="Koehrsen M."/>
            <person name="Kumar L."/>
            <person name="Lee Y.H."/>
            <person name="Li L."/>
            <person name="Manners J.M."/>
            <person name="Miranda-Saavedra D."/>
            <person name="Mukherjee M."/>
            <person name="Park G."/>
            <person name="Park J."/>
            <person name="Park S.Y."/>
            <person name="Proctor R.H."/>
            <person name="Regev A."/>
            <person name="Ruiz-Roldan M.C."/>
            <person name="Sain D."/>
            <person name="Sakthikumar S."/>
            <person name="Sykes S."/>
            <person name="Schwartz D.C."/>
            <person name="Turgeon B.G."/>
            <person name="Wapinski I."/>
            <person name="Yoder O."/>
            <person name="Young S."/>
            <person name="Zeng Q."/>
            <person name="Zhou S."/>
            <person name="Galagan J."/>
            <person name="Cuomo C.A."/>
            <person name="Kistler H.C."/>
            <person name="Rep M."/>
        </authorList>
    </citation>
    <scope>NUCLEOTIDE SEQUENCE [LARGE SCALE GENOMIC DNA]</scope>
    <source>
        <strain evidence="2">4287</strain>
    </source>
</reference>
<evidence type="ECO:0000256" key="1">
    <source>
        <dbReference type="SAM" id="MobiDB-lite"/>
    </source>
</evidence>
<dbReference type="Proteomes" id="UP000009097">
    <property type="component" value="Unassembled WGS sequence"/>
</dbReference>
<dbReference type="AlphaFoldDB" id="A0A0J9VGG8"/>
<name>A0A0J9VGG8_FUSO4</name>
<evidence type="ECO:0000313" key="2">
    <source>
        <dbReference type="EMBL" id="KNB10103.1"/>
    </source>
</evidence>
<dbReference type="KEGG" id="fox:FOXG_20305"/>
<gene>
    <name evidence="2" type="ORF">FOXG_20305</name>
</gene>
<sequence length="98" mass="10843">MKQRLTVGWATHYLHAELQAATQQTSESTYLFDGINTKIIGDLARNIAGWGEARRLAGISQSSGLQINDRTVEGMRGHKRKDQSEERSGGRCTAQPQT</sequence>
<organism evidence="2 3">
    <name type="scientific">Fusarium oxysporum f. sp. lycopersici (strain 4287 / CBS 123668 / FGSC 9935 / NRRL 34936)</name>
    <name type="common">Fusarium vascular wilt of tomato</name>
    <dbReference type="NCBI Taxonomy" id="426428"/>
    <lineage>
        <taxon>Eukaryota</taxon>
        <taxon>Fungi</taxon>
        <taxon>Dikarya</taxon>
        <taxon>Ascomycota</taxon>
        <taxon>Pezizomycotina</taxon>
        <taxon>Sordariomycetes</taxon>
        <taxon>Hypocreomycetidae</taxon>
        <taxon>Hypocreales</taxon>
        <taxon>Nectriaceae</taxon>
        <taxon>Fusarium</taxon>
        <taxon>Fusarium oxysporum species complex</taxon>
    </lineage>
</organism>
<dbReference type="RefSeq" id="XP_018248148.1">
    <property type="nucleotide sequence ID" value="XM_018400573.1"/>
</dbReference>
<proteinExistence type="predicted"/>
<feature type="compositionally biased region" description="Basic and acidic residues" evidence="1">
    <location>
        <begin position="70"/>
        <end position="89"/>
    </location>
</feature>
<dbReference type="EMBL" id="DS231708">
    <property type="protein sequence ID" value="KNB10103.1"/>
    <property type="molecule type" value="Genomic_DNA"/>
</dbReference>
<reference evidence="2" key="1">
    <citation type="submission" date="2007-04" db="EMBL/GenBank/DDBJ databases">
        <authorList>
            <consortium name="The Broad Institute Genome Sequencing Platform"/>
            <person name="Birren B."/>
            <person name="Lander E."/>
            <person name="Galagan J."/>
            <person name="Nusbaum C."/>
            <person name="Devon K."/>
            <person name="Ma L.-J."/>
            <person name="Jaffe D."/>
            <person name="Butler J."/>
            <person name="Alvarez P."/>
            <person name="Gnerre S."/>
            <person name="Grabherr M."/>
            <person name="Kleber M."/>
            <person name="Mauceli E."/>
            <person name="Brockman W."/>
            <person name="MacCallum I.A."/>
            <person name="Young S."/>
            <person name="LaButti K."/>
            <person name="DeCaprio D."/>
            <person name="Crawford M."/>
            <person name="Koehrsen M."/>
            <person name="Engels R."/>
            <person name="Montgomery P."/>
            <person name="Pearson M."/>
            <person name="Howarth C."/>
            <person name="Larson L."/>
            <person name="White J."/>
            <person name="O'Leary S."/>
            <person name="Kodira C."/>
            <person name="Zeng Q."/>
            <person name="Yandava C."/>
            <person name="Alvarado L."/>
            <person name="Kistler C."/>
            <person name="Shim W.-B."/>
            <person name="Kang S."/>
            <person name="Woloshuk C."/>
        </authorList>
    </citation>
    <scope>NUCLEOTIDE SEQUENCE</scope>
    <source>
        <strain evidence="2">4287</strain>
    </source>
</reference>
<evidence type="ECO:0000313" key="3">
    <source>
        <dbReference type="Proteomes" id="UP000009097"/>
    </source>
</evidence>
<dbReference type="GeneID" id="28961011"/>
<accession>A0A0J9VGG8</accession>